<evidence type="ECO:0000259" key="3">
    <source>
        <dbReference type="Pfam" id="PF02581"/>
    </source>
</evidence>
<dbReference type="EMBL" id="CP002959">
    <property type="protein sequence ID" value="AFM13282.1"/>
    <property type="molecule type" value="Genomic_DNA"/>
</dbReference>
<dbReference type="KEGG" id="tpx:Turpa_2642"/>
<dbReference type="STRING" id="869212.Turpa_2642"/>
<comment type="pathway">
    <text evidence="1">Cofactor biosynthesis; thiamine diphosphate biosynthesis.</text>
</comment>
<dbReference type="OrthoDB" id="9812206at2"/>
<evidence type="ECO:0000313" key="4">
    <source>
        <dbReference type="EMBL" id="AFM13282.1"/>
    </source>
</evidence>
<dbReference type="GO" id="GO:0005737">
    <property type="term" value="C:cytoplasm"/>
    <property type="evidence" value="ECO:0007669"/>
    <property type="project" value="TreeGrafter"/>
</dbReference>
<name>I4B7M5_TURPD</name>
<dbReference type="SUPFAM" id="SSF51391">
    <property type="entry name" value="Thiamin phosphate synthase"/>
    <property type="match status" value="1"/>
</dbReference>
<reference evidence="4 5" key="1">
    <citation type="submission" date="2012-06" db="EMBL/GenBank/DDBJ databases">
        <title>The complete chromosome of genome of Turneriella parva DSM 21527.</title>
        <authorList>
            <consortium name="US DOE Joint Genome Institute (JGI-PGF)"/>
            <person name="Lucas S."/>
            <person name="Han J."/>
            <person name="Lapidus A."/>
            <person name="Bruce D."/>
            <person name="Goodwin L."/>
            <person name="Pitluck S."/>
            <person name="Peters L."/>
            <person name="Kyrpides N."/>
            <person name="Mavromatis K."/>
            <person name="Ivanova N."/>
            <person name="Mikhailova N."/>
            <person name="Chertkov O."/>
            <person name="Detter J.C."/>
            <person name="Tapia R."/>
            <person name="Han C."/>
            <person name="Land M."/>
            <person name="Hauser L."/>
            <person name="Markowitz V."/>
            <person name="Cheng J.-F."/>
            <person name="Hugenholtz P."/>
            <person name="Woyke T."/>
            <person name="Wu D."/>
            <person name="Gronow S."/>
            <person name="Wellnitz S."/>
            <person name="Brambilla E."/>
            <person name="Klenk H.-P."/>
            <person name="Eisen J.A."/>
        </authorList>
    </citation>
    <scope>NUCLEOTIDE SEQUENCE [LARGE SCALE GENOMIC DNA]</scope>
    <source>
        <strain evidence="5">ATCC BAA-1111 / DSM 21527 / NCTC 11395 / H</strain>
    </source>
</reference>
<dbReference type="RefSeq" id="WP_014803787.1">
    <property type="nucleotide sequence ID" value="NC_018020.1"/>
</dbReference>
<dbReference type="InterPro" id="IPR013785">
    <property type="entry name" value="Aldolase_TIM"/>
</dbReference>
<proteinExistence type="predicted"/>
<sequence length="216" mass="23445">MHASGILSDQYHLYLICDGETCAKHGLTTADFVTGATKGGCRTIQYRHKGISAREYETNLLPLIDICRSAGTSLVVNDHAGLAEKYALPLHLGQEDALPSGLTVPYGRSTHGFAELALALKAKPAPAYIALGTMFPSPTKPDVATNRHVVGEYLTRTSLPLVLIGGITLDNVHELPKHERVYFAVIGDAFRFGARKEGIEKFVRLFAHELIHGQKG</sequence>
<keyword evidence="5" id="KW-1185">Reference proteome</keyword>
<organism evidence="4 5">
    <name type="scientific">Turneriella parva (strain ATCC BAA-1111 / DSM 21527 / NCTC 11395 / H)</name>
    <name type="common">Leptospira parva</name>
    <dbReference type="NCBI Taxonomy" id="869212"/>
    <lineage>
        <taxon>Bacteria</taxon>
        <taxon>Pseudomonadati</taxon>
        <taxon>Spirochaetota</taxon>
        <taxon>Spirochaetia</taxon>
        <taxon>Leptospirales</taxon>
        <taxon>Leptospiraceae</taxon>
        <taxon>Turneriella</taxon>
    </lineage>
</organism>
<keyword evidence="2" id="KW-0784">Thiamine biosynthesis</keyword>
<dbReference type="Proteomes" id="UP000006048">
    <property type="component" value="Chromosome"/>
</dbReference>
<protein>
    <submittedName>
        <fullName evidence="4">Thiamine-phosphate diphosphorylase</fullName>
    </submittedName>
</protein>
<evidence type="ECO:0000256" key="2">
    <source>
        <dbReference type="ARBA" id="ARBA00022977"/>
    </source>
</evidence>
<evidence type="ECO:0000256" key="1">
    <source>
        <dbReference type="ARBA" id="ARBA00004948"/>
    </source>
</evidence>
<dbReference type="InterPro" id="IPR022998">
    <property type="entry name" value="ThiamineP_synth_TenI"/>
</dbReference>
<dbReference type="PANTHER" id="PTHR20857">
    <property type="entry name" value="THIAMINE-PHOSPHATE PYROPHOSPHORYLASE"/>
    <property type="match status" value="1"/>
</dbReference>
<dbReference type="GO" id="GO:0009228">
    <property type="term" value="P:thiamine biosynthetic process"/>
    <property type="evidence" value="ECO:0007669"/>
    <property type="project" value="UniProtKB-KW"/>
</dbReference>
<dbReference type="InterPro" id="IPR036206">
    <property type="entry name" value="ThiamineP_synth_sf"/>
</dbReference>
<dbReference type="Pfam" id="PF02581">
    <property type="entry name" value="TMP-TENI"/>
    <property type="match status" value="1"/>
</dbReference>
<dbReference type="HOGENOM" id="CLU_1277160_0_0_12"/>
<dbReference type="Gene3D" id="3.20.20.70">
    <property type="entry name" value="Aldolase class I"/>
    <property type="match status" value="1"/>
</dbReference>
<dbReference type="GO" id="GO:0004789">
    <property type="term" value="F:thiamine-phosphate diphosphorylase activity"/>
    <property type="evidence" value="ECO:0007669"/>
    <property type="project" value="TreeGrafter"/>
</dbReference>
<dbReference type="AlphaFoldDB" id="I4B7M5"/>
<accession>I4B7M5</accession>
<dbReference type="PANTHER" id="PTHR20857:SF15">
    <property type="entry name" value="THIAMINE-PHOSPHATE SYNTHASE"/>
    <property type="match status" value="1"/>
</dbReference>
<evidence type="ECO:0000313" key="5">
    <source>
        <dbReference type="Proteomes" id="UP000006048"/>
    </source>
</evidence>
<feature type="domain" description="Thiamine phosphate synthase/TenI" evidence="3">
    <location>
        <begin position="13"/>
        <end position="186"/>
    </location>
</feature>
<gene>
    <name evidence="4" type="ordered locus">Turpa_2642</name>
</gene>
<dbReference type="CDD" id="cd00564">
    <property type="entry name" value="TMP_TenI"/>
    <property type="match status" value="1"/>
</dbReference>